<protein>
    <submittedName>
        <fullName evidence="1">Rna-directed dna polymerase from mobile element jockey-like</fullName>
    </submittedName>
</protein>
<keyword evidence="1" id="KW-0548">Nucleotidyltransferase</keyword>
<dbReference type="OrthoDB" id="10056483at2759"/>
<keyword evidence="1" id="KW-0695">RNA-directed DNA polymerase</keyword>
<gene>
    <name evidence="1" type="ORF">llap_13514</name>
</gene>
<organism evidence="1 2">
    <name type="scientific">Limosa lapponica baueri</name>
    <dbReference type="NCBI Taxonomy" id="1758121"/>
    <lineage>
        <taxon>Eukaryota</taxon>
        <taxon>Metazoa</taxon>
        <taxon>Chordata</taxon>
        <taxon>Craniata</taxon>
        <taxon>Vertebrata</taxon>
        <taxon>Euteleostomi</taxon>
        <taxon>Archelosauria</taxon>
        <taxon>Archosauria</taxon>
        <taxon>Dinosauria</taxon>
        <taxon>Saurischia</taxon>
        <taxon>Theropoda</taxon>
        <taxon>Coelurosauria</taxon>
        <taxon>Aves</taxon>
        <taxon>Neognathae</taxon>
        <taxon>Neoaves</taxon>
        <taxon>Charadriiformes</taxon>
        <taxon>Scolopacidae</taxon>
        <taxon>Limosa</taxon>
    </lineage>
</organism>
<dbReference type="PANTHER" id="PTHR33332">
    <property type="entry name" value="REVERSE TRANSCRIPTASE DOMAIN-CONTAINING PROTEIN"/>
    <property type="match status" value="1"/>
</dbReference>
<dbReference type="AlphaFoldDB" id="A0A2I0TQW4"/>
<reference evidence="2" key="2">
    <citation type="submission" date="2017-12" db="EMBL/GenBank/DDBJ databases">
        <title>Genome sequence of the Bar-tailed Godwit (Limosa lapponica baueri).</title>
        <authorList>
            <person name="Lima N.C.B."/>
            <person name="Parody-Merino A.M."/>
            <person name="Battley P.F."/>
            <person name="Fidler A.E."/>
            <person name="Prosdocimi F."/>
        </authorList>
    </citation>
    <scope>NUCLEOTIDE SEQUENCE [LARGE SCALE GENOMIC DNA]</scope>
</reference>
<keyword evidence="1" id="KW-0808">Transferase</keyword>
<dbReference type="GO" id="GO:0003964">
    <property type="term" value="F:RNA-directed DNA polymerase activity"/>
    <property type="evidence" value="ECO:0007669"/>
    <property type="project" value="UniProtKB-KW"/>
</dbReference>
<accession>A0A2I0TQW4</accession>
<proteinExistence type="predicted"/>
<sequence length="99" mass="11097">MDSGIECTLSKFANDTKLCGTVDTLEGRDAIQRDLDRLERWARANIVKFNQAKCEVLHLGHGIPGTNTGWVENGLKAALRRRTWGCWWMRSSTGPGNVH</sequence>
<evidence type="ECO:0000313" key="2">
    <source>
        <dbReference type="Proteomes" id="UP000233556"/>
    </source>
</evidence>
<reference evidence="2" key="1">
    <citation type="submission" date="2017-11" db="EMBL/GenBank/DDBJ databases">
        <authorList>
            <person name="Lima N.C."/>
            <person name="Parody-Merino A.M."/>
            <person name="Battley P.F."/>
            <person name="Fidler A.E."/>
            <person name="Prosdocimi F."/>
        </authorList>
    </citation>
    <scope>NUCLEOTIDE SEQUENCE [LARGE SCALE GENOMIC DNA]</scope>
</reference>
<keyword evidence="2" id="KW-1185">Reference proteome</keyword>
<dbReference type="Proteomes" id="UP000233556">
    <property type="component" value="Unassembled WGS sequence"/>
</dbReference>
<name>A0A2I0TQW4_LIMLA</name>
<dbReference type="EMBL" id="KZ507813">
    <property type="protein sequence ID" value="PKU36182.1"/>
    <property type="molecule type" value="Genomic_DNA"/>
</dbReference>
<evidence type="ECO:0000313" key="1">
    <source>
        <dbReference type="EMBL" id="PKU36182.1"/>
    </source>
</evidence>